<evidence type="ECO:0000313" key="1">
    <source>
        <dbReference type="EMBL" id="NYH14830.1"/>
    </source>
</evidence>
<proteinExistence type="predicted"/>
<organism evidence="1 2">
    <name type="scientific">Paraburkholderia bryophila</name>
    <dbReference type="NCBI Taxonomy" id="420952"/>
    <lineage>
        <taxon>Bacteria</taxon>
        <taxon>Pseudomonadati</taxon>
        <taxon>Pseudomonadota</taxon>
        <taxon>Betaproteobacteria</taxon>
        <taxon>Burkholderiales</taxon>
        <taxon>Burkholderiaceae</taxon>
        <taxon>Paraburkholderia</taxon>
    </lineage>
</organism>
<dbReference type="Proteomes" id="UP000572540">
    <property type="component" value="Unassembled WGS sequence"/>
</dbReference>
<comment type="caution">
    <text evidence="1">The sequence shown here is derived from an EMBL/GenBank/DDBJ whole genome shotgun (WGS) entry which is preliminary data.</text>
</comment>
<name>A0A7Y9W610_9BURK</name>
<dbReference type="AlphaFoldDB" id="A0A7Y9W610"/>
<dbReference type="EMBL" id="JACCAU010000001">
    <property type="protein sequence ID" value="NYH14830.1"/>
    <property type="molecule type" value="Genomic_DNA"/>
</dbReference>
<evidence type="ECO:0000313" key="2">
    <source>
        <dbReference type="Proteomes" id="UP000572540"/>
    </source>
</evidence>
<sequence length="144" mass="15710">MEPPWITVLSSEAGQSILAHPNGGAVFFKIVTPQYLTFSPQFFIAMQQTVYRLNDERPHWCARSFATTGECAMTTLQSLPTPTVPVLHVFEQAGGWHWGITIPRGVGSGFKVIAFSESTFPVEDAARTDGSQVLASLEDTAAHN</sequence>
<dbReference type="RefSeq" id="WP_373565685.1">
    <property type="nucleotide sequence ID" value="NZ_JACCAU010000001.1"/>
</dbReference>
<reference evidence="1 2" key="1">
    <citation type="submission" date="2020-07" db="EMBL/GenBank/DDBJ databases">
        <title>Exploring microbial biodiversity for novel pathways involved in the catabolism of aromatic compounds derived from lignin.</title>
        <authorList>
            <person name="Elkins J."/>
        </authorList>
    </citation>
    <scope>NUCLEOTIDE SEQUENCE [LARGE SCALE GENOMIC DNA]</scope>
    <source>
        <strain evidence="1 2">H2C3B</strain>
    </source>
</reference>
<protein>
    <submittedName>
        <fullName evidence="1">Uncharacterized protein</fullName>
    </submittedName>
</protein>
<gene>
    <name evidence="1" type="ORF">GGD41_002058</name>
</gene>
<accession>A0A7Y9W610</accession>